<name>A0A6P8H9E9_ACTTE</name>
<sequence length="454" mass="52243">MDMECSVCQTQFSRKDNLKRHMNRKHKDRTFPQAGITRPEKSCIPFYLEHPFTCMVGGTTGCGKTFWVQQLLEHAQVVINPPPQRIVYCYSQWQPAYLEMLRTVPGIEFIRGIPQELDQDNFFDVNVRNLIVIDVQMTETGNDKRVLNLFTKGSHHRNLSVIYTAQNIFHQGKVNRGISLNCHYLVIFKNPRDKLQILNLAKQMYPGKTEYFLQKYEQAVSRPYRYFFIDLKTTTPDDCRLRTNVFPGEKKEQEKNIPEELLHYLGRQNLVLPPEISRMQSLKDQMNTLLKHPNMDESQKARQYVQLQNNYLRYKDKINPSTVGLGNSTPLSSFAAEIQSPPDQLSIEPARSSQLPAEPSNFLPPPALSPITASPVLLSTEPQMPQTSTSSLMAPSPLIQPPSSLLTPPDSLPKRRKRPRLELLNYLEGDPNKKPGKSVRRSIRVKMNRSPYKH</sequence>
<evidence type="ECO:0000256" key="1">
    <source>
        <dbReference type="PROSITE-ProRule" id="PRU00042"/>
    </source>
</evidence>
<evidence type="ECO:0000256" key="2">
    <source>
        <dbReference type="SAM" id="MobiDB-lite"/>
    </source>
</evidence>
<dbReference type="PROSITE" id="PS50157">
    <property type="entry name" value="ZINC_FINGER_C2H2_2"/>
    <property type="match status" value="1"/>
</dbReference>
<feature type="domain" description="C2H2-type" evidence="3">
    <location>
        <begin position="3"/>
        <end position="31"/>
    </location>
</feature>
<feature type="compositionally biased region" description="Polar residues" evidence="2">
    <location>
        <begin position="381"/>
        <end position="393"/>
    </location>
</feature>
<feature type="compositionally biased region" description="Basic residues" evidence="2">
    <location>
        <begin position="434"/>
        <end position="454"/>
    </location>
</feature>
<gene>
    <name evidence="5" type="primary">LOC116290219</name>
</gene>
<evidence type="ECO:0000259" key="3">
    <source>
        <dbReference type="PROSITE" id="PS50157"/>
    </source>
</evidence>
<dbReference type="RefSeq" id="XP_031553084.1">
    <property type="nucleotide sequence ID" value="XM_031697224.1"/>
</dbReference>
<dbReference type="AlphaFoldDB" id="A0A6P8H9E9"/>
<dbReference type="Proteomes" id="UP000515163">
    <property type="component" value="Unplaced"/>
</dbReference>
<feature type="region of interest" description="Disordered" evidence="2">
    <location>
        <begin position="381"/>
        <end position="454"/>
    </location>
</feature>
<dbReference type="Gene3D" id="3.30.160.60">
    <property type="entry name" value="Classic Zinc Finger"/>
    <property type="match status" value="1"/>
</dbReference>
<keyword evidence="1" id="KW-0862">Zinc</keyword>
<dbReference type="InterPro" id="IPR013087">
    <property type="entry name" value="Znf_C2H2_type"/>
</dbReference>
<accession>A0A6P8H9E9</accession>
<evidence type="ECO:0000313" key="4">
    <source>
        <dbReference type="Proteomes" id="UP000515163"/>
    </source>
</evidence>
<proteinExistence type="predicted"/>
<dbReference type="GO" id="GO:0008270">
    <property type="term" value="F:zinc ion binding"/>
    <property type="evidence" value="ECO:0007669"/>
    <property type="project" value="UniProtKB-KW"/>
</dbReference>
<keyword evidence="4" id="KW-1185">Reference proteome</keyword>
<keyword evidence="1" id="KW-0479">Metal-binding</keyword>
<protein>
    <submittedName>
        <fullName evidence="5">ATPase MORC2-like</fullName>
    </submittedName>
</protein>
<reference evidence="5" key="1">
    <citation type="submission" date="2025-08" db="UniProtKB">
        <authorList>
            <consortium name="RefSeq"/>
        </authorList>
    </citation>
    <scope>IDENTIFICATION</scope>
</reference>
<dbReference type="GeneID" id="116290219"/>
<dbReference type="PROSITE" id="PS00028">
    <property type="entry name" value="ZINC_FINGER_C2H2_1"/>
    <property type="match status" value="1"/>
</dbReference>
<feature type="compositionally biased region" description="Low complexity" evidence="2">
    <location>
        <begin position="395"/>
        <end position="409"/>
    </location>
</feature>
<keyword evidence="1" id="KW-0863">Zinc-finger</keyword>
<organism evidence="4 5">
    <name type="scientific">Actinia tenebrosa</name>
    <name type="common">Australian red waratah sea anemone</name>
    <dbReference type="NCBI Taxonomy" id="6105"/>
    <lineage>
        <taxon>Eukaryota</taxon>
        <taxon>Metazoa</taxon>
        <taxon>Cnidaria</taxon>
        <taxon>Anthozoa</taxon>
        <taxon>Hexacorallia</taxon>
        <taxon>Actiniaria</taxon>
        <taxon>Actiniidae</taxon>
        <taxon>Actinia</taxon>
    </lineage>
</organism>
<dbReference type="KEGG" id="aten:116290219"/>
<evidence type="ECO:0000313" key="5">
    <source>
        <dbReference type="RefSeq" id="XP_031553084.1"/>
    </source>
</evidence>
<dbReference type="InParanoid" id="A0A6P8H9E9"/>
<feature type="region of interest" description="Disordered" evidence="2">
    <location>
        <begin position="339"/>
        <end position="368"/>
    </location>
</feature>
<dbReference type="OrthoDB" id="5976864at2759"/>